<feature type="compositionally biased region" description="Low complexity" evidence="5">
    <location>
        <begin position="1"/>
        <end position="19"/>
    </location>
</feature>
<sequence>MNAHSAASGAVSGSPAKSSQKNTRTQKASERASERTPKRAPKRATLKDIAKVAGVSSTAVSLVLNNKPNRFTEETREQIRAIARELNYVPNQSARSLATKSSSLLALIIPDIENLFFASLAKHMEAECKAAGYSLLIVDTGEDIVEQEQALQRMIQFGIDGLFIIPTYSSLEESASLRARLLKTGFPVMFIDRIPERIVDEAEDSALADTESNWRAFAYDHTRGGQLAARAFLEQGHREFGMIGPVERTGRDKGNNSARFEGFLTELQKCGVRVPPERVKNGAFTVSAGRDYADELIDAGVTAVFCGNDLIAIGFTRRARERGLRVPEDISVIGYDDVMTSFGLDFEFTTVKQDVSALARVSCEAMLQAVGAGSGEVLSAAQRMTLLMPELVERTTVASARHA</sequence>
<dbReference type="PANTHER" id="PTHR30146">
    <property type="entry name" value="LACI-RELATED TRANSCRIPTIONAL REPRESSOR"/>
    <property type="match status" value="1"/>
</dbReference>
<dbReference type="InterPro" id="IPR028082">
    <property type="entry name" value="Peripla_BP_I"/>
</dbReference>
<comment type="caution">
    <text evidence="7">The sequence shown here is derived from an EMBL/GenBank/DDBJ whole genome shotgun (WGS) entry which is preliminary data.</text>
</comment>
<dbReference type="RefSeq" id="WP_086106031.1">
    <property type="nucleotide sequence ID" value="NZ_NEKC01000002.1"/>
</dbReference>
<dbReference type="CDD" id="cd06267">
    <property type="entry name" value="PBP1_LacI_sugar_binding-like"/>
    <property type="match status" value="1"/>
</dbReference>
<dbReference type="Gene3D" id="3.40.50.2300">
    <property type="match status" value="2"/>
</dbReference>
<dbReference type="SMART" id="SM00354">
    <property type="entry name" value="HTH_LACI"/>
    <property type="match status" value="1"/>
</dbReference>
<dbReference type="InterPro" id="IPR010982">
    <property type="entry name" value="Lambda_DNA-bd_dom_sf"/>
</dbReference>
<dbReference type="GO" id="GO:0000976">
    <property type="term" value="F:transcription cis-regulatory region binding"/>
    <property type="evidence" value="ECO:0007669"/>
    <property type="project" value="TreeGrafter"/>
</dbReference>
<evidence type="ECO:0000259" key="6">
    <source>
        <dbReference type="PROSITE" id="PS50932"/>
    </source>
</evidence>
<evidence type="ECO:0000313" key="7">
    <source>
        <dbReference type="EMBL" id="OTA30035.1"/>
    </source>
</evidence>
<reference evidence="7 8" key="1">
    <citation type="submission" date="2017-04" db="EMBL/GenBank/DDBJ databases">
        <title>Draft genome sequences of Alloscardovia macacae UMA81211 and UMA81212 isolated from the feces of a rhesus macaque (Macaca mulatta).</title>
        <authorList>
            <person name="Albert K."/>
            <person name="Sela D.A."/>
        </authorList>
    </citation>
    <scope>NUCLEOTIDE SEQUENCE [LARGE SCALE GENOMIC DNA]</scope>
    <source>
        <strain evidence="7 8">UMA81212</strain>
    </source>
</reference>
<dbReference type="PROSITE" id="PS00356">
    <property type="entry name" value="HTH_LACI_1"/>
    <property type="match status" value="1"/>
</dbReference>
<keyword evidence="1" id="KW-0678">Repressor</keyword>
<dbReference type="AlphaFoldDB" id="A0A1Y2SZY7"/>
<evidence type="ECO:0000256" key="1">
    <source>
        <dbReference type="ARBA" id="ARBA00022491"/>
    </source>
</evidence>
<protein>
    <recommendedName>
        <fullName evidence="6">HTH lacI-type domain-containing protein</fullName>
    </recommendedName>
</protein>
<dbReference type="Gene3D" id="1.10.260.40">
    <property type="entry name" value="lambda repressor-like DNA-binding domains"/>
    <property type="match status" value="1"/>
</dbReference>
<keyword evidence="2" id="KW-0805">Transcription regulation</keyword>
<dbReference type="Proteomes" id="UP000243540">
    <property type="component" value="Unassembled WGS sequence"/>
</dbReference>
<dbReference type="PANTHER" id="PTHR30146:SF148">
    <property type="entry name" value="HTH-TYPE TRANSCRIPTIONAL REPRESSOR PURR-RELATED"/>
    <property type="match status" value="1"/>
</dbReference>
<name>A0A1Y2SZY7_9BIFI</name>
<dbReference type="SUPFAM" id="SSF53822">
    <property type="entry name" value="Periplasmic binding protein-like I"/>
    <property type="match status" value="1"/>
</dbReference>
<evidence type="ECO:0000256" key="5">
    <source>
        <dbReference type="SAM" id="MobiDB-lite"/>
    </source>
</evidence>
<keyword evidence="3" id="KW-0238">DNA-binding</keyword>
<gene>
    <name evidence="7" type="ORF">B9T39_01335</name>
</gene>
<dbReference type="Pfam" id="PF13377">
    <property type="entry name" value="Peripla_BP_3"/>
    <property type="match status" value="1"/>
</dbReference>
<dbReference type="InterPro" id="IPR046335">
    <property type="entry name" value="LacI/GalR-like_sensor"/>
</dbReference>
<evidence type="ECO:0000256" key="3">
    <source>
        <dbReference type="ARBA" id="ARBA00023125"/>
    </source>
</evidence>
<evidence type="ECO:0000256" key="2">
    <source>
        <dbReference type="ARBA" id="ARBA00023015"/>
    </source>
</evidence>
<feature type="compositionally biased region" description="Basic and acidic residues" evidence="5">
    <location>
        <begin position="27"/>
        <end position="37"/>
    </location>
</feature>
<proteinExistence type="predicted"/>
<dbReference type="STRING" id="1160091.B9T39_01335"/>
<dbReference type="GO" id="GO:0003700">
    <property type="term" value="F:DNA-binding transcription factor activity"/>
    <property type="evidence" value="ECO:0007669"/>
    <property type="project" value="TreeGrafter"/>
</dbReference>
<accession>A0A1Y2SZY7</accession>
<feature type="region of interest" description="Disordered" evidence="5">
    <location>
        <begin position="1"/>
        <end position="44"/>
    </location>
</feature>
<dbReference type="InterPro" id="IPR000843">
    <property type="entry name" value="HTH_LacI"/>
</dbReference>
<dbReference type="EMBL" id="NEKC01000002">
    <property type="protein sequence ID" value="OTA30035.1"/>
    <property type="molecule type" value="Genomic_DNA"/>
</dbReference>
<dbReference type="CDD" id="cd01392">
    <property type="entry name" value="HTH_LacI"/>
    <property type="match status" value="1"/>
</dbReference>
<organism evidence="7 8">
    <name type="scientific">Alloscardovia macacae</name>
    <dbReference type="NCBI Taxonomy" id="1160091"/>
    <lineage>
        <taxon>Bacteria</taxon>
        <taxon>Bacillati</taxon>
        <taxon>Actinomycetota</taxon>
        <taxon>Actinomycetes</taxon>
        <taxon>Bifidobacteriales</taxon>
        <taxon>Bifidobacteriaceae</taxon>
        <taxon>Alloscardovia</taxon>
    </lineage>
</organism>
<dbReference type="PROSITE" id="PS50932">
    <property type="entry name" value="HTH_LACI_2"/>
    <property type="match status" value="1"/>
</dbReference>
<dbReference type="SUPFAM" id="SSF47413">
    <property type="entry name" value="lambda repressor-like DNA-binding domains"/>
    <property type="match status" value="1"/>
</dbReference>
<evidence type="ECO:0000256" key="4">
    <source>
        <dbReference type="ARBA" id="ARBA00023163"/>
    </source>
</evidence>
<evidence type="ECO:0000313" key="8">
    <source>
        <dbReference type="Proteomes" id="UP000243540"/>
    </source>
</evidence>
<feature type="domain" description="HTH lacI-type" evidence="6">
    <location>
        <begin position="44"/>
        <end position="99"/>
    </location>
</feature>
<keyword evidence="4" id="KW-0804">Transcription</keyword>
<dbReference type="Pfam" id="PF00356">
    <property type="entry name" value="LacI"/>
    <property type="match status" value="1"/>
</dbReference>